<dbReference type="Proteomes" id="UP000178377">
    <property type="component" value="Unassembled WGS sequence"/>
</dbReference>
<evidence type="ECO:0000256" key="8">
    <source>
        <dbReference type="ARBA" id="ARBA00022960"/>
    </source>
</evidence>
<evidence type="ECO:0000313" key="22">
    <source>
        <dbReference type="EMBL" id="OGE90506.1"/>
    </source>
</evidence>
<accession>A0A1F5PKR6</accession>
<dbReference type="GO" id="GO:0071555">
    <property type="term" value="P:cell wall organization"/>
    <property type="evidence" value="ECO:0007669"/>
    <property type="project" value="UniProtKB-KW"/>
</dbReference>
<dbReference type="AlphaFoldDB" id="A0A1F5PKR6"/>
<evidence type="ECO:0000256" key="9">
    <source>
        <dbReference type="ARBA" id="ARBA00022984"/>
    </source>
</evidence>
<dbReference type="EC" id="2.4.99.28" evidence="19"/>
<dbReference type="GO" id="GO:0032153">
    <property type="term" value="C:cell division site"/>
    <property type="evidence" value="ECO:0007669"/>
    <property type="project" value="TreeGrafter"/>
</dbReference>
<feature type="transmembrane region" description="Helical" evidence="21">
    <location>
        <begin position="274"/>
        <end position="293"/>
    </location>
</feature>
<evidence type="ECO:0000313" key="23">
    <source>
        <dbReference type="Proteomes" id="UP000178377"/>
    </source>
</evidence>
<keyword evidence="5" id="KW-0328">Glycosyltransferase</keyword>
<dbReference type="STRING" id="1817828.A2722_02745"/>
<evidence type="ECO:0000256" key="19">
    <source>
        <dbReference type="ARBA" id="ARBA00044770"/>
    </source>
</evidence>
<dbReference type="GO" id="GO:0015648">
    <property type="term" value="F:lipid-linked peptidoglycan transporter activity"/>
    <property type="evidence" value="ECO:0007669"/>
    <property type="project" value="TreeGrafter"/>
</dbReference>
<keyword evidence="8" id="KW-0133">Cell shape</keyword>
<evidence type="ECO:0000256" key="5">
    <source>
        <dbReference type="ARBA" id="ARBA00022676"/>
    </source>
</evidence>
<feature type="transmembrane region" description="Helical" evidence="21">
    <location>
        <begin position="166"/>
        <end position="183"/>
    </location>
</feature>
<evidence type="ECO:0000256" key="21">
    <source>
        <dbReference type="SAM" id="Phobius"/>
    </source>
</evidence>
<evidence type="ECO:0000256" key="2">
    <source>
        <dbReference type="ARBA" id="ARBA00004752"/>
    </source>
</evidence>
<dbReference type="Pfam" id="PF01098">
    <property type="entry name" value="FTSW_RODA_SPOVE"/>
    <property type="match status" value="1"/>
</dbReference>
<evidence type="ECO:0000256" key="10">
    <source>
        <dbReference type="ARBA" id="ARBA00022989"/>
    </source>
</evidence>
<keyword evidence="3" id="KW-1003">Cell membrane</keyword>
<protein>
    <recommendedName>
        <fullName evidence="17">Probable peptidoglycan glycosyltransferase FtsW</fullName>
        <ecNumber evidence="19">2.4.99.28</ecNumber>
    </recommendedName>
    <alternativeName>
        <fullName evidence="18">Cell division protein FtsW</fullName>
    </alternativeName>
    <alternativeName>
        <fullName evidence="15">Cell wall polymerase</fullName>
    </alternativeName>
    <alternativeName>
        <fullName evidence="14">Peptidoglycan polymerase</fullName>
    </alternativeName>
</protein>
<evidence type="ECO:0000256" key="11">
    <source>
        <dbReference type="ARBA" id="ARBA00023136"/>
    </source>
</evidence>
<sequence>MKPRLKGIHKGLLTATLFLSALGLAIISSASTVLSYQRFGNNTYYLKRQLFAVCVGLVIMFVVSRIDYRLFKRYSPIIMMICLILLGLILVTPLGFKVGNARRWIDLGNFFFQPSEFTKLAVILYLAAWIDSRPEAMRSFFSGLLGPLVVVGAASMLIIIEPDFGSMTALLLIAVSIIFAGGAKISHLIGLLAVAAAAGWIAIQAAPYRMERVMTFLNSSSDPLGAAYQINQALLAIGSGGVWGYGFGESRQKFNFLPEPIGDSVFAVAAEELGFLRIILILMLYAVFAYCGFQVARRAPDMFGKLVAVGVTMWVVIQTSVNIGSMLNLFPLTGIPLPFLSYGGSAIIALLTSIGILLSISRYRL</sequence>
<evidence type="ECO:0000256" key="14">
    <source>
        <dbReference type="ARBA" id="ARBA00032370"/>
    </source>
</evidence>
<feature type="transmembrane region" description="Helical" evidence="21">
    <location>
        <begin position="140"/>
        <end position="160"/>
    </location>
</feature>
<evidence type="ECO:0000256" key="4">
    <source>
        <dbReference type="ARBA" id="ARBA00022618"/>
    </source>
</evidence>
<evidence type="ECO:0000256" key="16">
    <source>
        <dbReference type="ARBA" id="ARBA00038053"/>
    </source>
</evidence>
<comment type="catalytic activity">
    <reaction evidence="20">
        <text>[GlcNAc-(1-&gt;4)-Mur2Ac(oyl-L-Ala-gamma-D-Glu-L-Lys-D-Ala-D-Ala)](n)-di-trans,octa-cis-undecaprenyl diphosphate + beta-D-GlcNAc-(1-&gt;4)-Mur2Ac(oyl-L-Ala-gamma-D-Glu-L-Lys-D-Ala-D-Ala)-di-trans,octa-cis-undecaprenyl diphosphate = [GlcNAc-(1-&gt;4)-Mur2Ac(oyl-L-Ala-gamma-D-Glu-L-Lys-D-Ala-D-Ala)](n+1)-di-trans,octa-cis-undecaprenyl diphosphate + di-trans,octa-cis-undecaprenyl diphosphate + H(+)</text>
        <dbReference type="Rhea" id="RHEA:23708"/>
        <dbReference type="Rhea" id="RHEA-COMP:9602"/>
        <dbReference type="Rhea" id="RHEA-COMP:9603"/>
        <dbReference type="ChEBI" id="CHEBI:15378"/>
        <dbReference type="ChEBI" id="CHEBI:58405"/>
        <dbReference type="ChEBI" id="CHEBI:60033"/>
        <dbReference type="ChEBI" id="CHEBI:78435"/>
        <dbReference type="EC" id="2.4.99.28"/>
    </reaction>
</comment>
<keyword evidence="7 21" id="KW-0812">Transmembrane</keyword>
<dbReference type="GO" id="GO:0008955">
    <property type="term" value="F:peptidoglycan glycosyltransferase activity"/>
    <property type="evidence" value="ECO:0007669"/>
    <property type="project" value="UniProtKB-EC"/>
</dbReference>
<keyword evidence="12" id="KW-0131">Cell cycle</keyword>
<dbReference type="GO" id="GO:0051301">
    <property type="term" value="P:cell division"/>
    <property type="evidence" value="ECO:0007669"/>
    <property type="project" value="UniProtKB-KW"/>
</dbReference>
<organism evidence="22 23">
    <name type="scientific">Candidatus Doudnabacteria bacterium RIFCSPHIGHO2_01_FULL_50_11</name>
    <dbReference type="NCBI Taxonomy" id="1817828"/>
    <lineage>
        <taxon>Bacteria</taxon>
        <taxon>Candidatus Doudnaibacteriota</taxon>
    </lineage>
</organism>
<evidence type="ECO:0000256" key="3">
    <source>
        <dbReference type="ARBA" id="ARBA00022475"/>
    </source>
</evidence>
<keyword evidence="9" id="KW-0573">Peptidoglycan synthesis</keyword>
<evidence type="ECO:0000256" key="15">
    <source>
        <dbReference type="ARBA" id="ARBA00033270"/>
    </source>
</evidence>
<feature type="transmembrane region" description="Helical" evidence="21">
    <location>
        <begin position="305"/>
        <end position="327"/>
    </location>
</feature>
<feature type="transmembrane region" description="Helical" evidence="21">
    <location>
        <begin position="76"/>
        <end position="96"/>
    </location>
</feature>
<keyword evidence="11 21" id="KW-0472">Membrane</keyword>
<dbReference type="EMBL" id="MFEO01000011">
    <property type="protein sequence ID" value="OGE90506.1"/>
    <property type="molecule type" value="Genomic_DNA"/>
</dbReference>
<dbReference type="NCBIfam" id="TIGR02614">
    <property type="entry name" value="ftsW"/>
    <property type="match status" value="1"/>
</dbReference>
<dbReference type="InterPro" id="IPR013437">
    <property type="entry name" value="FtsW"/>
</dbReference>
<keyword evidence="10 21" id="KW-1133">Transmembrane helix</keyword>
<dbReference type="GO" id="GO:0008360">
    <property type="term" value="P:regulation of cell shape"/>
    <property type="evidence" value="ECO:0007669"/>
    <property type="project" value="UniProtKB-KW"/>
</dbReference>
<evidence type="ECO:0000256" key="6">
    <source>
        <dbReference type="ARBA" id="ARBA00022679"/>
    </source>
</evidence>
<dbReference type="GO" id="GO:0009252">
    <property type="term" value="P:peptidoglycan biosynthetic process"/>
    <property type="evidence" value="ECO:0007669"/>
    <property type="project" value="UniProtKB-KW"/>
</dbReference>
<reference evidence="22 23" key="1">
    <citation type="journal article" date="2016" name="Nat. Commun.">
        <title>Thousands of microbial genomes shed light on interconnected biogeochemical processes in an aquifer system.</title>
        <authorList>
            <person name="Anantharaman K."/>
            <person name="Brown C.T."/>
            <person name="Hug L.A."/>
            <person name="Sharon I."/>
            <person name="Castelle C.J."/>
            <person name="Probst A.J."/>
            <person name="Thomas B.C."/>
            <person name="Singh A."/>
            <person name="Wilkins M.J."/>
            <person name="Karaoz U."/>
            <person name="Brodie E.L."/>
            <person name="Williams K.H."/>
            <person name="Hubbard S.S."/>
            <person name="Banfield J.F."/>
        </authorList>
    </citation>
    <scope>NUCLEOTIDE SEQUENCE [LARGE SCALE GENOMIC DNA]</scope>
</reference>
<dbReference type="PANTHER" id="PTHR30474:SF2">
    <property type="entry name" value="PEPTIDOGLYCAN GLYCOSYLTRANSFERASE FTSW-RELATED"/>
    <property type="match status" value="1"/>
</dbReference>
<evidence type="ECO:0000256" key="20">
    <source>
        <dbReference type="ARBA" id="ARBA00049902"/>
    </source>
</evidence>
<evidence type="ECO:0000256" key="1">
    <source>
        <dbReference type="ARBA" id="ARBA00004651"/>
    </source>
</evidence>
<comment type="similarity">
    <text evidence="16">Belongs to the SEDS family. FtsW subfamily.</text>
</comment>
<evidence type="ECO:0000256" key="17">
    <source>
        <dbReference type="ARBA" id="ARBA00041185"/>
    </source>
</evidence>
<dbReference type="GO" id="GO:0005886">
    <property type="term" value="C:plasma membrane"/>
    <property type="evidence" value="ECO:0007669"/>
    <property type="project" value="UniProtKB-SubCell"/>
</dbReference>
<evidence type="ECO:0000256" key="12">
    <source>
        <dbReference type="ARBA" id="ARBA00023306"/>
    </source>
</evidence>
<dbReference type="InterPro" id="IPR001182">
    <property type="entry name" value="FtsW/RodA"/>
</dbReference>
<keyword evidence="13" id="KW-0961">Cell wall biogenesis/degradation</keyword>
<keyword evidence="4 22" id="KW-0132">Cell division</keyword>
<evidence type="ECO:0000256" key="18">
    <source>
        <dbReference type="ARBA" id="ARBA00041418"/>
    </source>
</evidence>
<gene>
    <name evidence="22" type="ORF">A2722_02745</name>
</gene>
<keyword evidence="6" id="KW-0808">Transferase</keyword>
<proteinExistence type="inferred from homology"/>
<name>A0A1F5PKR6_9BACT</name>
<comment type="subcellular location">
    <subcellularLocation>
        <location evidence="1">Cell membrane</location>
        <topology evidence="1">Multi-pass membrane protein</topology>
    </subcellularLocation>
</comment>
<feature type="transmembrane region" description="Helical" evidence="21">
    <location>
        <begin position="45"/>
        <end position="64"/>
    </location>
</feature>
<comment type="caution">
    <text evidence="22">The sequence shown here is derived from an EMBL/GenBank/DDBJ whole genome shotgun (WGS) entry which is preliminary data.</text>
</comment>
<comment type="pathway">
    <text evidence="2">Cell wall biogenesis; peptidoglycan biosynthesis.</text>
</comment>
<feature type="transmembrane region" description="Helical" evidence="21">
    <location>
        <begin position="108"/>
        <end position="128"/>
    </location>
</feature>
<dbReference type="PANTHER" id="PTHR30474">
    <property type="entry name" value="CELL CYCLE PROTEIN"/>
    <property type="match status" value="1"/>
</dbReference>
<evidence type="ECO:0000256" key="7">
    <source>
        <dbReference type="ARBA" id="ARBA00022692"/>
    </source>
</evidence>
<feature type="transmembrane region" description="Helical" evidence="21">
    <location>
        <begin position="339"/>
        <end position="360"/>
    </location>
</feature>
<evidence type="ECO:0000256" key="13">
    <source>
        <dbReference type="ARBA" id="ARBA00023316"/>
    </source>
</evidence>